<proteinExistence type="predicted"/>
<comment type="caution">
    <text evidence="1">The sequence shown here is derived from an EMBL/GenBank/DDBJ whole genome shotgun (WGS) entry which is preliminary data.</text>
</comment>
<reference evidence="1" key="1">
    <citation type="submission" date="2021-01" db="EMBL/GenBank/DDBJ databases">
        <authorList>
            <consortium name="Genoscope - CEA"/>
            <person name="William W."/>
        </authorList>
    </citation>
    <scope>NUCLEOTIDE SEQUENCE</scope>
</reference>
<evidence type="ECO:0000313" key="2">
    <source>
        <dbReference type="Proteomes" id="UP000683925"/>
    </source>
</evidence>
<keyword evidence="2" id="KW-1185">Reference proteome</keyword>
<gene>
    <name evidence="1" type="ORF">POCTA_138.1.T0680249</name>
</gene>
<sequence length="98" mass="11618">MKRCIRILSYNFEFMQIERDNILYTNQILHIETLLTNKILSSNILKCFAVKLSQQVQLINTAQQAQYFNSCLTKQFPIYLKELLNPRHLQSSIILLKK</sequence>
<dbReference type="AlphaFoldDB" id="A0A8S1VJC6"/>
<dbReference type="Proteomes" id="UP000683925">
    <property type="component" value="Unassembled WGS sequence"/>
</dbReference>
<evidence type="ECO:0000313" key="1">
    <source>
        <dbReference type="EMBL" id="CAD8177324.1"/>
    </source>
</evidence>
<protein>
    <submittedName>
        <fullName evidence="1">Uncharacterized protein</fullName>
    </submittedName>
</protein>
<dbReference type="EMBL" id="CAJJDP010000067">
    <property type="protein sequence ID" value="CAD8177324.1"/>
    <property type="molecule type" value="Genomic_DNA"/>
</dbReference>
<organism evidence="1 2">
    <name type="scientific">Paramecium octaurelia</name>
    <dbReference type="NCBI Taxonomy" id="43137"/>
    <lineage>
        <taxon>Eukaryota</taxon>
        <taxon>Sar</taxon>
        <taxon>Alveolata</taxon>
        <taxon>Ciliophora</taxon>
        <taxon>Intramacronucleata</taxon>
        <taxon>Oligohymenophorea</taxon>
        <taxon>Peniculida</taxon>
        <taxon>Parameciidae</taxon>
        <taxon>Paramecium</taxon>
    </lineage>
</organism>
<accession>A0A8S1VJC6</accession>
<name>A0A8S1VJC6_PAROT</name>